<keyword evidence="3" id="KW-1185">Reference proteome</keyword>
<evidence type="ECO:0000313" key="3">
    <source>
        <dbReference type="Proteomes" id="UP001066276"/>
    </source>
</evidence>
<gene>
    <name evidence="2" type="ORF">NDU88_007099</name>
</gene>
<proteinExistence type="predicted"/>
<dbReference type="AlphaFoldDB" id="A0AAV7QJS9"/>
<feature type="region of interest" description="Disordered" evidence="1">
    <location>
        <begin position="35"/>
        <end position="160"/>
    </location>
</feature>
<accession>A0AAV7QJS9</accession>
<organism evidence="2 3">
    <name type="scientific">Pleurodeles waltl</name>
    <name type="common">Iberian ribbed newt</name>
    <dbReference type="NCBI Taxonomy" id="8319"/>
    <lineage>
        <taxon>Eukaryota</taxon>
        <taxon>Metazoa</taxon>
        <taxon>Chordata</taxon>
        <taxon>Craniata</taxon>
        <taxon>Vertebrata</taxon>
        <taxon>Euteleostomi</taxon>
        <taxon>Amphibia</taxon>
        <taxon>Batrachia</taxon>
        <taxon>Caudata</taxon>
        <taxon>Salamandroidea</taxon>
        <taxon>Salamandridae</taxon>
        <taxon>Pleurodelinae</taxon>
        <taxon>Pleurodeles</taxon>
    </lineage>
</organism>
<evidence type="ECO:0000313" key="2">
    <source>
        <dbReference type="EMBL" id="KAJ1140761.1"/>
    </source>
</evidence>
<sequence>MVLPRVCARCARIQLGSAGPCVPFPRLRLPLSPMAAGLPDSPHSSGQRAPTQQCARAASTPRRPDGLSAARAPPKMGPRCLRQSWSLGSQCRVDPRGAPGRNSALSRAAGLPQGPRPTGGTPLCANRSTLAVRATLDHSRSSRLRGHPAGPRGSPSQHQR</sequence>
<evidence type="ECO:0000256" key="1">
    <source>
        <dbReference type="SAM" id="MobiDB-lite"/>
    </source>
</evidence>
<comment type="caution">
    <text evidence="2">The sequence shown here is derived from an EMBL/GenBank/DDBJ whole genome shotgun (WGS) entry which is preliminary data.</text>
</comment>
<dbReference type="Proteomes" id="UP001066276">
    <property type="component" value="Chromosome 6"/>
</dbReference>
<dbReference type="EMBL" id="JANPWB010000010">
    <property type="protein sequence ID" value="KAJ1140761.1"/>
    <property type="molecule type" value="Genomic_DNA"/>
</dbReference>
<name>A0AAV7QJS9_PLEWA</name>
<protein>
    <submittedName>
        <fullName evidence="2">Uncharacterized protein</fullName>
    </submittedName>
</protein>
<feature type="compositionally biased region" description="Polar residues" evidence="1">
    <location>
        <begin position="42"/>
        <end position="54"/>
    </location>
</feature>
<reference evidence="2" key="1">
    <citation type="journal article" date="2022" name="bioRxiv">
        <title>Sequencing and chromosome-scale assembly of the giantPleurodeles waltlgenome.</title>
        <authorList>
            <person name="Brown T."/>
            <person name="Elewa A."/>
            <person name="Iarovenko S."/>
            <person name="Subramanian E."/>
            <person name="Araus A.J."/>
            <person name="Petzold A."/>
            <person name="Susuki M."/>
            <person name="Suzuki K.-i.T."/>
            <person name="Hayashi T."/>
            <person name="Toyoda A."/>
            <person name="Oliveira C."/>
            <person name="Osipova E."/>
            <person name="Leigh N.D."/>
            <person name="Simon A."/>
            <person name="Yun M.H."/>
        </authorList>
    </citation>
    <scope>NUCLEOTIDE SEQUENCE</scope>
    <source>
        <strain evidence="2">20211129_DDA</strain>
        <tissue evidence="2">Liver</tissue>
    </source>
</reference>